<evidence type="ECO:0000256" key="1">
    <source>
        <dbReference type="ARBA" id="ARBA00004202"/>
    </source>
</evidence>
<dbReference type="PROSITE" id="PS00211">
    <property type="entry name" value="ABC_TRANSPORTER_1"/>
    <property type="match status" value="1"/>
</dbReference>
<evidence type="ECO:0000313" key="9">
    <source>
        <dbReference type="EMBL" id="MCO1657031.1"/>
    </source>
</evidence>
<accession>A0ABT1A200</accession>
<comment type="subcellular location">
    <subcellularLocation>
        <location evidence="1">Cell membrane</location>
        <topology evidence="1">Peripheral membrane protein</topology>
    </subcellularLocation>
</comment>
<evidence type="ECO:0000256" key="5">
    <source>
        <dbReference type="ARBA" id="ARBA00022741"/>
    </source>
</evidence>
<dbReference type="SMART" id="SM00382">
    <property type="entry name" value="AAA"/>
    <property type="match status" value="1"/>
</dbReference>
<keyword evidence="7" id="KW-0472">Membrane</keyword>
<name>A0ABT1A200_9PSEU</name>
<reference evidence="9" key="1">
    <citation type="submission" date="2021-04" db="EMBL/GenBank/DDBJ databases">
        <title>Pseudonocardia sp. nov., isolated from sandy soil of mangrove forest.</title>
        <authorList>
            <person name="Zan Z."/>
            <person name="Huang R."/>
            <person name="Liu W."/>
        </authorList>
    </citation>
    <scope>NUCLEOTIDE SEQUENCE</scope>
    <source>
        <strain evidence="9">S2-4</strain>
    </source>
</reference>
<dbReference type="InterPro" id="IPR027417">
    <property type="entry name" value="P-loop_NTPase"/>
</dbReference>
<dbReference type="SUPFAM" id="SSF52540">
    <property type="entry name" value="P-loop containing nucleoside triphosphate hydrolases"/>
    <property type="match status" value="1"/>
</dbReference>
<dbReference type="InterPro" id="IPR003439">
    <property type="entry name" value="ABC_transporter-like_ATP-bd"/>
</dbReference>
<dbReference type="PROSITE" id="PS50893">
    <property type="entry name" value="ABC_TRANSPORTER_2"/>
    <property type="match status" value="1"/>
</dbReference>
<proteinExistence type="inferred from homology"/>
<keyword evidence="3" id="KW-0813">Transport</keyword>
<evidence type="ECO:0000256" key="6">
    <source>
        <dbReference type="ARBA" id="ARBA00022840"/>
    </source>
</evidence>
<keyword evidence="5" id="KW-0547">Nucleotide-binding</keyword>
<dbReference type="Pfam" id="PF00005">
    <property type="entry name" value="ABC_tran"/>
    <property type="match status" value="1"/>
</dbReference>
<dbReference type="PANTHER" id="PTHR43297">
    <property type="entry name" value="OLIGOPEPTIDE TRANSPORT ATP-BINDING PROTEIN APPD"/>
    <property type="match status" value="1"/>
</dbReference>
<evidence type="ECO:0000259" key="8">
    <source>
        <dbReference type="PROSITE" id="PS50893"/>
    </source>
</evidence>
<evidence type="ECO:0000256" key="7">
    <source>
        <dbReference type="ARBA" id="ARBA00023136"/>
    </source>
</evidence>
<dbReference type="CDD" id="cd03257">
    <property type="entry name" value="ABC_NikE_OppD_transporters"/>
    <property type="match status" value="1"/>
</dbReference>
<dbReference type="EMBL" id="JAGSOV010000039">
    <property type="protein sequence ID" value="MCO1657031.1"/>
    <property type="molecule type" value="Genomic_DNA"/>
</dbReference>
<keyword evidence="4" id="KW-1003">Cell membrane</keyword>
<dbReference type="InterPro" id="IPR017871">
    <property type="entry name" value="ABC_transporter-like_CS"/>
</dbReference>
<evidence type="ECO:0000256" key="2">
    <source>
        <dbReference type="ARBA" id="ARBA00005417"/>
    </source>
</evidence>
<dbReference type="Proteomes" id="UP001165283">
    <property type="component" value="Unassembled WGS sequence"/>
</dbReference>
<dbReference type="InterPro" id="IPR013563">
    <property type="entry name" value="Oligopep_ABC_C"/>
</dbReference>
<evidence type="ECO:0000256" key="3">
    <source>
        <dbReference type="ARBA" id="ARBA00022448"/>
    </source>
</evidence>
<sequence>MTETLLDVRNLSLYLDTPDGDVQILDDVSFTVERSTTVGMIGESGSGKSMTALAVLGLLPPRARVTGEIRFRGTDLLAMSRAELARLRGTGISMIFQEPMTALDPVFTIGQQISQVLRSHRRVTRREAREKTIEMLDAVGIPDPARRSGEYPHQLSGGMRQRAMIAMALIGEPELLIADEPTTAVDITIQAQLLDLLETLGRERGTSIMLISHDIGVVAELCRRVVVLYAGQVVEATTTDALLERPGHPYTSGLMWAVPRLGTRRQRLHAIRGRVPQPDQLPTGCRFRPRCDFAVPECAEPIALAPVGDGGPEHDVRCRRADELDLPGLVHDGAEATVENAPVVQGSGS</sequence>
<dbReference type="PANTHER" id="PTHR43297:SF2">
    <property type="entry name" value="DIPEPTIDE TRANSPORT ATP-BINDING PROTEIN DPPD"/>
    <property type="match status" value="1"/>
</dbReference>
<dbReference type="Gene3D" id="3.40.50.300">
    <property type="entry name" value="P-loop containing nucleotide triphosphate hydrolases"/>
    <property type="match status" value="1"/>
</dbReference>
<dbReference type="GO" id="GO:0005524">
    <property type="term" value="F:ATP binding"/>
    <property type="evidence" value="ECO:0007669"/>
    <property type="project" value="UniProtKB-KW"/>
</dbReference>
<keyword evidence="6 9" id="KW-0067">ATP-binding</keyword>
<feature type="domain" description="ABC transporter" evidence="8">
    <location>
        <begin position="6"/>
        <end position="255"/>
    </location>
</feature>
<organism evidence="9 10">
    <name type="scientific">Pseudonocardia humida</name>
    <dbReference type="NCBI Taxonomy" id="2800819"/>
    <lineage>
        <taxon>Bacteria</taxon>
        <taxon>Bacillati</taxon>
        <taxon>Actinomycetota</taxon>
        <taxon>Actinomycetes</taxon>
        <taxon>Pseudonocardiales</taxon>
        <taxon>Pseudonocardiaceae</taxon>
        <taxon>Pseudonocardia</taxon>
    </lineage>
</organism>
<evidence type="ECO:0000313" key="10">
    <source>
        <dbReference type="Proteomes" id="UP001165283"/>
    </source>
</evidence>
<dbReference type="Pfam" id="PF08352">
    <property type="entry name" value="oligo_HPY"/>
    <property type="match status" value="1"/>
</dbReference>
<gene>
    <name evidence="9" type="ORF">KDL28_18375</name>
</gene>
<comment type="similarity">
    <text evidence="2">Belongs to the ABC transporter superfamily.</text>
</comment>
<dbReference type="RefSeq" id="WP_252440327.1">
    <property type="nucleotide sequence ID" value="NZ_JAGSOV010000039.1"/>
</dbReference>
<keyword evidence="10" id="KW-1185">Reference proteome</keyword>
<comment type="caution">
    <text evidence="9">The sequence shown here is derived from an EMBL/GenBank/DDBJ whole genome shotgun (WGS) entry which is preliminary data.</text>
</comment>
<dbReference type="NCBIfam" id="TIGR01727">
    <property type="entry name" value="oligo_HPY"/>
    <property type="match status" value="1"/>
</dbReference>
<dbReference type="InterPro" id="IPR050388">
    <property type="entry name" value="ABC_Ni/Peptide_Import"/>
</dbReference>
<protein>
    <submittedName>
        <fullName evidence="9">ABC transporter ATP-binding protein</fullName>
    </submittedName>
</protein>
<dbReference type="InterPro" id="IPR003593">
    <property type="entry name" value="AAA+_ATPase"/>
</dbReference>
<evidence type="ECO:0000256" key="4">
    <source>
        <dbReference type="ARBA" id="ARBA00022475"/>
    </source>
</evidence>